<proteinExistence type="predicted"/>
<dbReference type="GeneID" id="63210829"/>
<sequence>MSLIMPIMINNTTIGALTISRTEKLRNNKKNDVHHYEWELYMKGGETLRGTRESESYAGTVEHAYSDGAVQLLKKVLEQIP</sequence>
<dbReference type="KEGG" id="vg:63210829"/>
<name>A0A7G8LI24_9CAUD</name>
<gene>
    <name evidence="1" type="primary">86</name>
    <name evidence="1" type="ORF">SEA_REINDEER_86</name>
</gene>
<keyword evidence="2" id="KW-1185">Reference proteome</keyword>
<evidence type="ECO:0000313" key="1">
    <source>
        <dbReference type="EMBL" id="QNJ56896.1"/>
    </source>
</evidence>
<evidence type="ECO:0000313" key="2">
    <source>
        <dbReference type="Proteomes" id="UP000515841"/>
    </source>
</evidence>
<dbReference type="RefSeq" id="YP_010014147.1">
    <property type="nucleotide sequence ID" value="NC_053516.1"/>
</dbReference>
<dbReference type="Proteomes" id="UP000515841">
    <property type="component" value="Segment"/>
</dbReference>
<organism evidence="1 2">
    <name type="scientific">Mycobacterium phage Reindeer</name>
    <dbReference type="NCBI Taxonomy" id="2762283"/>
    <lineage>
        <taxon>Viruses</taxon>
        <taxon>Duplodnaviria</taxon>
        <taxon>Heunggongvirae</taxon>
        <taxon>Uroviricota</taxon>
        <taxon>Caudoviricetes</taxon>
        <taxon>Vilmaviridae</taxon>
        <taxon>Mclasvirinae</taxon>
        <taxon>Bongovirus</taxon>
        <taxon>Bongovirus reindeer</taxon>
    </lineage>
</organism>
<protein>
    <submittedName>
        <fullName evidence="1">Uncharacterized protein</fullName>
    </submittedName>
</protein>
<reference evidence="1 2" key="1">
    <citation type="submission" date="2020-06" db="EMBL/GenBank/DDBJ databases">
        <authorList>
            <person name="Spencer C.E."/>
            <person name="Frederick G.D."/>
            <person name="Baliraine F.N."/>
            <person name="Favela G."/>
            <person name="Farmer V."/>
            <person name="Galindo A."/>
            <person name="Garlena R.A."/>
            <person name="Russell D.A."/>
            <person name="Pope W.H."/>
            <person name="Jacobs-Sera D."/>
            <person name="Hatfull G.F."/>
        </authorList>
    </citation>
    <scope>NUCLEOTIDE SEQUENCE [LARGE SCALE GENOMIC DNA]</scope>
</reference>
<dbReference type="EMBL" id="MT658803">
    <property type="protein sequence ID" value="QNJ56896.1"/>
    <property type="molecule type" value="Genomic_DNA"/>
</dbReference>
<accession>A0A7G8LI24</accession>